<feature type="domain" description="HTH hxlR-type" evidence="1">
    <location>
        <begin position="18"/>
        <end position="88"/>
    </location>
</feature>
<dbReference type="Proteomes" id="UP000195607">
    <property type="component" value="Chromosome I"/>
</dbReference>
<gene>
    <name evidence="2" type="ORF">CSP5_1606</name>
</gene>
<reference evidence="2 3" key="1">
    <citation type="submission" date="2016-04" db="EMBL/GenBank/DDBJ databases">
        <authorList>
            <person name="Evans L.H."/>
            <person name="Alamgir A."/>
            <person name="Owens N."/>
            <person name="Weber N.D."/>
            <person name="Virtaneva K."/>
            <person name="Barbian K."/>
            <person name="Babar A."/>
            <person name="Rosenke K."/>
        </authorList>
    </citation>
    <scope>NUCLEOTIDE SEQUENCE [LARGE SCALE GENOMIC DNA]</scope>
    <source>
        <strain evidence="3">S5(T) (JCM 30642 \VKM B-2941)</strain>
    </source>
</reference>
<dbReference type="Gene3D" id="1.10.10.10">
    <property type="entry name" value="Winged helix-like DNA-binding domain superfamily/Winged helix DNA-binding domain"/>
    <property type="match status" value="1"/>
</dbReference>
<dbReference type="Pfam" id="PF01638">
    <property type="entry name" value="HxlR"/>
    <property type="match status" value="1"/>
</dbReference>
<evidence type="ECO:0000259" key="1">
    <source>
        <dbReference type="Pfam" id="PF01638"/>
    </source>
</evidence>
<dbReference type="InterPro" id="IPR036390">
    <property type="entry name" value="WH_DNA-bd_sf"/>
</dbReference>
<dbReference type="CDD" id="cd00090">
    <property type="entry name" value="HTH_ARSR"/>
    <property type="match status" value="1"/>
</dbReference>
<dbReference type="EMBL" id="LT671858">
    <property type="protein sequence ID" value="SIM78843.1"/>
    <property type="molecule type" value="Genomic_DNA"/>
</dbReference>
<dbReference type="RefSeq" id="WP_148690035.1">
    <property type="nucleotide sequence ID" value="NZ_LT671858.1"/>
</dbReference>
<proteinExistence type="predicted"/>
<evidence type="ECO:0000313" key="2">
    <source>
        <dbReference type="EMBL" id="SIM78843.1"/>
    </source>
</evidence>
<organism evidence="2 3">
    <name type="scientific">Cuniculiplasma divulgatum</name>
    <dbReference type="NCBI Taxonomy" id="1673428"/>
    <lineage>
        <taxon>Archaea</taxon>
        <taxon>Methanobacteriati</taxon>
        <taxon>Thermoplasmatota</taxon>
        <taxon>Thermoplasmata</taxon>
        <taxon>Thermoplasmatales</taxon>
        <taxon>Cuniculiplasmataceae</taxon>
        <taxon>Cuniculiplasma</taxon>
    </lineage>
</organism>
<evidence type="ECO:0000313" key="3">
    <source>
        <dbReference type="Proteomes" id="UP000195607"/>
    </source>
</evidence>
<name>A0A1N5W0P2_9ARCH</name>
<protein>
    <submittedName>
        <fullName evidence="2">Transcriptional regulator</fullName>
    </submittedName>
</protein>
<dbReference type="AlphaFoldDB" id="A0A1N5W0P2"/>
<accession>A0A1N5W0P2</accession>
<dbReference type="GeneID" id="41588847"/>
<dbReference type="InterPro" id="IPR036388">
    <property type="entry name" value="WH-like_DNA-bd_sf"/>
</dbReference>
<sequence>MISDINILTSGSKVSIIEMLRTPKTPDDIAGILNITRQGVDKQLKELMRYGIVDRKWFIGYSRPKIEYFLTELGSEFYSSLREIEKKFKESGKAMLNEKLKNLDIDLMDGKLSVEKYTEEKMILEDSMEWFFSTEE</sequence>
<dbReference type="SUPFAM" id="SSF46785">
    <property type="entry name" value="Winged helix' DNA-binding domain"/>
    <property type="match status" value="1"/>
</dbReference>
<dbReference type="InterPro" id="IPR011991">
    <property type="entry name" value="ArsR-like_HTH"/>
</dbReference>
<dbReference type="InterPro" id="IPR002577">
    <property type="entry name" value="HTH_HxlR"/>
</dbReference>